<evidence type="ECO:0008006" key="4">
    <source>
        <dbReference type="Google" id="ProtNLM"/>
    </source>
</evidence>
<comment type="caution">
    <text evidence="2">The sequence shown here is derived from an EMBL/GenBank/DDBJ whole genome shotgun (WGS) entry which is preliminary data.</text>
</comment>
<accession>A0AA40CMN7</accession>
<reference evidence="2" key="1">
    <citation type="submission" date="2023-06" db="EMBL/GenBank/DDBJ databases">
        <title>Genome-scale phylogeny and comparative genomics of the fungal order Sordariales.</title>
        <authorList>
            <consortium name="Lawrence Berkeley National Laboratory"/>
            <person name="Hensen N."/>
            <person name="Bonometti L."/>
            <person name="Westerberg I."/>
            <person name="Brannstrom I.O."/>
            <person name="Guillou S."/>
            <person name="Cros-Aarteil S."/>
            <person name="Calhoun S."/>
            <person name="Haridas S."/>
            <person name="Kuo A."/>
            <person name="Mondo S."/>
            <person name="Pangilinan J."/>
            <person name="Riley R."/>
            <person name="Labutti K."/>
            <person name="Andreopoulos B."/>
            <person name="Lipzen A."/>
            <person name="Chen C."/>
            <person name="Yanf M."/>
            <person name="Daum C."/>
            <person name="Ng V."/>
            <person name="Clum A."/>
            <person name="Steindorff A."/>
            <person name="Ohm R."/>
            <person name="Martin F."/>
            <person name="Silar P."/>
            <person name="Natvig D."/>
            <person name="Lalanne C."/>
            <person name="Gautier V."/>
            <person name="Ament-Velasquez S.L."/>
            <person name="Kruys A."/>
            <person name="Hutchinson M.I."/>
            <person name="Powell A.J."/>
            <person name="Barry K."/>
            <person name="Miller A.N."/>
            <person name="Grigoriev I.V."/>
            <person name="Debuchy R."/>
            <person name="Gladieux P."/>
            <person name="Thoren M.H."/>
            <person name="Johannesson H."/>
        </authorList>
    </citation>
    <scope>NUCLEOTIDE SEQUENCE</scope>
    <source>
        <strain evidence="2">SMH2532-1</strain>
    </source>
</reference>
<gene>
    <name evidence="2" type="ORF">B0T16DRAFT_392465</name>
</gene>
<dbReference type="EMBL" id="JAULSV010000005">
    <property type="protein sequence ID" value="KAK0644047.1"/>
    <property type="molecule type" value="Genomic_DNA"/>
</dbReference>
<evidence type="ECO:0000313" key="3">
    <source>
        <dbReference type="Proteomes" id="UP001174936"/>
    </source>
</evidence>
<proteinExistence type="predicted"/>
<keyword evidence="3" id="KW-1185">Reference proteome</keyword>
<sequence>MSTEPFAPMTVAILTRPSTPVATAADAPKITILDLPNELICRIFELTQTHSRGTNFWEKFEHARYIVDFRNAKALTYVCRRFYNLAAPILYLLNVKLDYGQRLKEKAITIVRAAVHNMLSLRKIDFGAGHYAHYVCLRGLLNSLDGIASNVTTLTLDDISWDGATIFQGNLKERSSPITAIIMKHCGESLKTLGYLLKWPAGLKRFDLLSAAGVDRQSWKLSTLVSLLSIHRDTLEKLVLASLGGEESLSGFDLSSFDRLDYLDLGRWSTGTLVSQVDRILIAPRLRLFRWTFDPHRFRPSGCCPQSMFAFGEQEESLVQSFIYSEKPPPLEVIQVDFQPTKEFLFRPAPEYTPTDDDVKLWEGQEVPWPMESSWPDEYPWDRLERLRCEIESLGGYLQYPDPTISREDFEKGPPKRH</sequence>
<organism evidence="2 3">
    <name type="scientific">Cercophora newfieldiana</name>
    <dbReference type="NCBI Taxonomy" id="92897"/>
    <lineage>
        <taxon>Eukaryota</taxon>
        <taxon>Fungi</taxon>
        <taxon>Dikarya</taxon>
        <taxon>Ascomycota</taxon>
        <taxon>Pezizomycotina</taxon>
        <taxon>Sordariomycetes</taxon>
        <taxon>Sordariomycetidae</taxon>
        <taxon>Sordariales</taxon>
        <taxon>Lasiosphaeriaceae</taxon>
        <taxon>Cercophora</taxon>
    </lineage>
</organism>
<dbReference type="Proteomes" id="UP001174936">
    <property type="component" value="Unassembled WGS sequence"/>
</dbReference>
<name>A0AA40CMN7_9PEZI</name>
<feature type="region of interest" description="Disordered" evidence="1">
    <location>
        <begin position="397"/>
        <end position="418"/>
    </location>
</feature>
<dbReference type="AlphaFoldDB" id="A0AA40CMN7"/>
<protein>
    <recommendedName>
        <fullName evidence="4">F-box domain-containing protein</fullName>
    </recommendedName>
</protein>
<evidence type="ECO:0000256" key="1">
    <source>
        <dbReference type="SAM" id="MobiDB-lite"/>
    </source>
</evidence>
<feature type="compositionally biased region" description="Basic and acidic residues" evidence="1">
    <location>
        <begin position="405"/>
        <end position="418"/>
    </location>
</feature>
<evidence type="ECO:0000313" key="2">
    <source>
        <dbReference type="EMBL" id="KAK0644047.1"/>
    </source>
</evidence>